<dbReference type="AlphaFoldDB" id="A0A2U3KC36"/>
<protein>
    <submittedName>
        <fullName evidence="1">Uncharacterized protein</fullName>
    </submittedName>
</protein>
<evidence type="ECO:0000313" key="1">
    <source>
        <dbReference type="EMBL" id="SPF37188.1"/>
    </source>
</evidence>
<sequence>MVECARKVLDTADIVRDAIYRQWQPTFFGIPLWRRTYVLRPSFDSDPIYENLSALSAEIPEKTVDLAEPSLY</sequence>
<dbReference type="EMBL" id="OMOD01000081">
    <property type="protein sequence ID" value="SPF37188.1"/>
    <property type="molecule type" value="Genomic_DNA"/>
</dbReference>
<dbReference type="Proteomes" id="UP000238701">
    <property type="component" value="Unassembled WGS sequence"/>
</dbReference>
<organism evidence="1 2">
    <name type="scientific">Candidatus Sulfotelmatobacter kueseliae</name>
    <dbReference type="NCBI Taxonomy" id="2042962"/>
    <lineage>
        <taxon>Bacteria</taxon>
        <taxon>Pseudomonadati</taxon>
        <taxon>Acidobacteriota</taxon>
        <taxon>Terriglobia</taxon>
        <taxon>Terriglobales</taxon>
        <taxon>Candidatus Korobacteraceae</taxon>
        <taxon>Candidatus Sulfotelmatobacter</taxon>
    </lineage>
</organism>
<evidence type="ECO:0000313" key="2">
    <source>
        <dbReference type="Proteomes" id="UP000238701"/>
    </source>
</evidence>
<accession>A0A2U3KC36</accession>
<name>A0A2U3KC36_9BACT</name>
<reference evidence="2" key="1">
    <citation type="submission" date="2018-02" db="EMBL/GenBank/DDBJ databases">
        <authorList>
            <person name="Hausmann B."/>
        </authorList>
    </citation>
    <scope>NUCLEOTIDE SEQUENCE [LARGE SCALE GENOMIC DNA]</scope>
    <source>
        <strain evidence="2">Peat soil MAG SbA1</strain>
    </source>
</reference>
<gene>
    <name evidence="1" type="ORF">SBA1_1710005</name>
</gene>
<proteinExistence type="predicted"/>